<evidence type="ECO:0000313" key="21">
    <source>
        <dbReference type="Proteomes" id="UP000464915"/>
    </source>
</evidence>
<reference evidence="5 13" key="2">
    <citation type="submission" date="2016-05" db="EMBL/GenBank/DDBJ databases">
        <authorList>
            <person name="Johnson T.J."/>
            <person name="Youmans B.P."/>
            <person name="Case K.A."/>
        </authorList>
    </citation>
    <scope>NUCLEOTIDE SEQUENCE [LARGE SCALE GENOMIC DNA]</scope>
    <source>
        <strain evidence="5 13">UMNLC6</strain>
    </source>
</reference>
<dbReference type="Proteomes" id="UP000295195">
    <property type="component" value="Unassembled WGS sequence"/>
</dbReference>
<dbReference type="EMBL" id="CP047415">
    <property type="protein sequence ID" value="QLL74472.1"/>
    <property type="molecule type" value="Genomic_DNA"/>
</dbReference>
<reference evidence="6 14" key="3">
    <citation type="submission" date="2016-10" db="EMBL/GenBank/DDBJ databases">
        <title>WGS of isloates from the oral cavity of healthy individuals.</title>
        <authorList>
            <person name="Sharma S."/>
            <person name="Pal V.K."/>
            <person name="Patil P.B."/>
            <person name="Korpole S."/>
            <person name="Grover V."/>
        </authorList>
    </citation>
    <scope>NUCLEOTIDE SEQUENCE [LARGE SCALE GENOMIC DNA]</scope>
    <source>
        <strain evidence="6 14">DISK12</strain>
    </source>
</reference>
<dbReference type="EMBL" id="VUAO01000003">
    <property type="protein sequence ID" value="KAA8799377.1"/>
    <property type="molecule type" value="Genomic_DNA"/>
</dbReference>
<dbReference type="EMBL" id="WWFF01000002">
    <property type="protein sequence ID" value="MYN53094.1"/>
    <property type="molecule type" value="Genomic_DNA"/>
</dbReference>
<reference evidence="18 19" key="7">
    <citation type="submission" date="2019-09" db="EMBL/GenBank/DDBJ databases">
        <title>Comparative analysis of L. crispatus genomes revealed niche specific adaptation to different host and body sites.</title>
        <authorList>
            <person name="Pan M."/>
            <person name="Hidalgo-Cantabrana C."/>
            <person name="Barrangou R."/>
        </authorList>
    </citation>
    <scope>NUCLEOTIDE SEQUENCE [LARGE SCALE GENOMIC DNA]</scope>
    <source>
        <strain evidence="2 19">NCK2488</strain>
        <strain evidence="1 18">NCK973</strain>
    </source>
</reference>
<reference evidence="7 15" key="5">
    <citation type="submission" date="2017-12" db="EMBL/GenBank/DDBJ databases">
        <title>Phylogenetic diversity of female urinary microbiome.</title>
        <authorList>
            <person name="Thomas-White K."/>
            <person name="Wolfe A.J."/>
        </authorList>
    </citation>
    <scope>NUCLEOTIDE SEQUENCE [LARGE SCALE GENOMIC DNA]</scope>
    <source>
        <strain evidence="7 15">UMB0085</strain>
    </source>
</reference>
<reference evidence="9 22" key="9">
    <citation type="submission" date="2020-01" db="EMBL/GenBank/DDBJ databases">
        <title>Complete and circular genome sequences of six lactobacillus isolates from horses.</title>
        <authorList>
            <person name="Hassan H.M."/>
        </authorList>
    </citation>
    <scope>NUCLEOTIDE SEQUENCE [LARGE SCALE GENOMIC DNA]</scope>
    <source>
        <strain evidence="9 22">1D</strain>
    </source>
</reference>
<evidence type="ECO:0000313" key="18">
    <source>
        <dbReference type="Proteomes" id="UP000322051"/>
    </source>
</evidence>
<dbReference type="Proteomes" id="UP000231914">
    <property type="component" value="Unassembled WGS sequence"/>
</dbReference>
<dbReference type="EMBL" id="VUAV01000089">
    <property type="protein sequence ID" value="KAA8811695.1"/>
    <property type="molecule type" value="Genomic_DNA"/>
</dbReference>
<evidence type="ECO:0000313" key="14">
    <source>
        <dbReference type="Proteomes" id="UP000231914"/>
    </source>
</evidence>
<dbReference type="Proteomes" id="UP000324504">
    <property type="component" value="Unassembled WGS sequence"/>
</dbReference>
<evidence type="ECO:0000313" key="7">
    <source>
        <dbReference type="EMBL" id="PLT10708.1"/>
    </source>
</evidence>
<evidence type="ECO:0000313" key="3">
    <source>
        <dbReference type="EMBL" id="KWU04547.1"/>
    </source>
</evidence>
<evidence type="ECO:0000313" key="12">
    <source>
        <dbReference type="Proteomes" id="UP000067598"/>
    </source>
</evidence>
<dbReference type="Proteomes" id="UP000322051">
    <property type="component" value="Unassembled WGS sequence"/>
</dbReference>
<sequence length="64" mass="7402">MVIFLDYQKILDQLVSGEIKEYKVEPKDAFDLQKTIRNYGKRQYITGRAERGGAIVYTATNTDE</sequence>
<reference evidence="8 21" key="8">
    <citation type="submission" date="2019-12" db="EMBL/GenBank/DDBJ databases">
        <title>Complete Genome Sequences of Lactobacillus strains, C25 and P38, Isolated from Chicken Cecum.</title>
        <authorList>
            <person name="Hassan H.M."/>
            <person name="Mendoza M."/>
            <person name="Rezvani M."/>
            <person name="Koci M.D."/>
            <person name="Dickey A.N."/>
            <person name="Scholl E.H."/>
        </authorList>
    </citation>
    <scope>NUCLEOTIDE SEQUENCE [LARGE SCALE GENOMIC DNA]</scope>
    <source>
        <strain evidence="8 21">C25</strain>
    </source>
</reference>
<evidence type="ECO:0000313" key="2">
    <source>
        <dbReference type="EMBL" id="KAA8811695.1"/>
    </source>
</evidence>
<evidence type="ECO:0000313" key="8">
    <source>
        <dbReference type="EMBL" id="QHQ68451.1"/>
    </source>
</evidence>
<dbReference type="AlphaFoldDB" id="A0A125P8B6"/>
<evidence type="ECO:0000313" key="17">
    <source>
        <dbReference type="Proteomes" id="UP000295195"/>
    </source>
</evidence>
<dbReference type="Proteomes" id="UP000464915">
    <property type="component" value="Chromosome"/>
</dbReference>
<evidence type="ECO:0000313" key="22">
    <source>
        <dbReference type="Proteomes" id="UP000510660"/>
    </source>
</evidence>
<evidence type="ECO:0000313" key="20">
    <source>
        <dbReference type="Proteomes" id="UP000460132"/>
    </source>
</evidence>
<evidence type="ECO:0000313" key="5">
    <source>
        <dbReference type="EMBL" id="OXC20893.1"/>
    </source>
</evidence>
<dbReference type="EMBL" id="MKXG01000012">
    <property type="protein sequence ID" value="PJZ17615.1"/>
    <property type="molecule type" value="Genomic_DNA"/>
</dbReference>
<reference evidence="11 17" key="4">
    <citation type="submission" date="2017-06" db="EMBL/GenBank/DDBJ databases">
        <authorList>
            <person name="Swanenburg J."/>
            <person name="Kort R."/>
        </authorList>
    </citation>
    <scope>NUCLEOTIDE SEQUENCE [LARGE SCALE GENOMIC DNA]</scope>
    <source>
        <strain evidence="11 17">RL05</strain>
    </source>
</reference>
<reference evidence="10 16" key="6">
    <citation type="submission" date="2019-01" db="EMBL/GenBank/DDBJ databases">
        <title>The genome sequence of Lactobacillus crispatus L49.</title>
        <authorList>
            <person name="Zhong J."/>
            <person name="Zhang J."/>
        </authorList>
    </citation>
    <scope>NUCLEOTIDE SEQUENCE [LARGE SCALE GENOMIC DNA]</scope>
    <source>
        <strain evidence="10 16">L49</strain>
    </source>
</reference>
<accession>A0A125P8B6</accession>
<dbReference type="Proteomes" id="UP000510660">
    <property type="component" value="Chromosome"/>
</dbReference>
<dbReference type="EMBL" id="SCLX01000001">
    <property type="protein sequence ID" value="RXF60868.1"/>
    <property type="molecule type" value="Genomic_DNA"/>
</dbReference>
<dbReference type="Proteomes" id="UP000235119">
    <property type="component" value="Unassembled WGS sequence"/>
</dbReference>
<dbReference type="EMBL" id="LYQW01000048">
    <property type="protein sequence ID" value="OXC20893.1"/>
    <property type="molecule type" value="Genomic_DNA"/>
</dbReference>
<dbReference type="EMBL" id="NKLP01000063">
    <property type="protein sequence ID" value="TDN32666.1"/>
    <property type="molecule type" value="Genomic_DNA"/>
</dbReference>
<dbReference type="Proteomes" id="UP000067598">
    <property type="component" value="Unassembled WGS sequence"/>
</dbReference>
<dbReference type="PATRIC" id="fig|47770.28.peg.1871"/>
<evidence type="ECO:0000313" key="9">
    <source>
        <dbReference type="EMBL" id="QLL74472.1"/>
    </source>
</evidence>
<dbReference type="Proteomes" id="UP000289808">
    <property type="component" value="Unassembled WGS sequence"/>
</dbReference>
<gene>
    <name evidence="3" type="ORF">AEL95_01530</name>
    <name evidence="5" type="ORF">AYP82_03460</name>
    <name evidence="6" type="ORF">BHU41_05750</name>
    <name evidence="11" type="ORF">CEE75_03675</name>
    <name evidence="7" type="ORF">CYJ79_08975</name>
    <name evidence="10" type="ORF">ERD32_00100</name>
    <name evidence="1" type="ORF">F1C02_01875</name>
    <name evidence="2" type="ORF">F1C09_09590</name>
    <name evidence="8" type="ORF">GSR61_07710</name>
    <name evidence="4" type="ORF">GTK63_01915</name>
    <name evidence="9" type="ORF">GTO85_08945</name>
</gene>
<dbReference type="STRING" id="47770.GCA_001567095_00590"/>
<evidence type="ECO:0000313" key="19">
    <source>
        <dbReference type="Proteomes" id="UP000324504"/>
    </source>
</evidence>
<proteinExistence type="predicted"/>
<reference evidence="3 12" key="1">
    <citation type="journal article" date="2016" name="Microbiology (Mosc.)">
        <title>Comparison of Lactobacillus crispatus isolates from Lactobacillus-dominated vaginal microbiomes with isolates from microbiomes containing bacterial vaginosis-associated bacteria.</title>
        <authorList>
            <person name="Abdelmaksoud A.A."/>
            <person name="Koparde V.N."/>
            <person name="Sheth N.U."/>
            <person name="Serrano M.G."/>
            <person name="Glascock A.L."/>
            <person name="Fettweis J.M."/>
            <person name="Strauss Iii J.F."/>
            <person name="Buck G.A."/>
            <person name="Jefferson K.K."/>
        </authorList>
    </citation>
    <scope>NUCLEOTIDE SEQUENCE [LARGE SCALE GENOMIC DNA]</scope>
    <source>
        <strain evidence="3 12">VMC3</strain>
    </source>
</reference>
<evidence type="ECO:0000313" key="6">
    <source>
        <dbReference type="EMBL" id="PJZ17615.1"/>
    </source>
</evidence>
<dbReference type="EMBL" id="CP047142">
    <property type="protein sequence ID" value="QHQ68451.1"/>
    <property type="molecule type" value="Genomic_DNA"/>
</dbReference>
<evidence type="ECO:0000313" key="4">
    <source>
        <dbReference type="EMBL" id="MYN53094.1"/>
    </source>
</evidence>
<dbReference type="EMBL" id="LJGP01000007">
    <property type="protein sequence ID" value="KWU04547.1"/>
    <property type="molecule type" value="Genomic_DNA"/>
</dbReference>
<evidence type="ECO:0000313" key="1">
    <source>
        <dbReference type="EMBL" id="KAA8799377.1"/>
    </source>
</evidence>
<dbReference type="Proteomes" id="UP000460132">
    <property type="component" value="Unassembled WGS sequence"/>
</dbReference>
<evidence type="ECO:0000313" key="11">
    <source>
        <dbReference type="EMBL" id="TDN32666.1"/>
    </source>
</evidence>
<evidence type="ECO:0000313" key="16">
    <source>
        <dbReference type="Proteomes" id="UP000289808"/>
    </source>
</evidence>
<dbReference type="Proteomes" id="UP000198437">
    <property type="component" value="Unassembled WGS sequence"/>
</dbReference>
<protein>
    <submittedName>
        <fullName evidence="3">Uncharacterized protein</fullName>
    </submittedName>
</protein>
<name>A0A125P8B6_9LACO</name>
<organism evidence="3 12">
    <name type="scientific">Lactobacillus crispatus</name>
    <dbReference type="NCBI Taxonomy" id="47770"/>
    <lineage>
        <taxon>Bacteria</taxon>
        <taxon>Bacillati</taxon>
        <taxon>Bacillota</taxon>
        <taxon>Bacilli</taxon>
        <taxon>Lactobacillales</taxon>
        <taxon>Lactobacillaceae</taxon>
        <taxon>Lactobacillus</taxon>
    </lineage>
</organism>
<accession>A0A6P1TYQ0</accession>
<evidence type="ECO:0000313" key="15">
    <source>
        <dbReference type="Proteomes" id="UP000235119"/>
    </source>
</evidence>
<dbReference type="EMBL" id="PKIW01000049">
    <property type="protein sequence ID" value="PLT10708.1"/>
    <property type="molecule type" value="Genomic_DNA"/>
</dbReference>
<reference evidence="4 20" key="10">
    <citation type="submission" date="2020-01" db="EMBL/GenBank/DDBJ databases">
        <title>Vaginal microbiome of pregnant Indian women: Insights into the genome of dominants Lactobacillus species.</title>
        <authorList>
            <person name="Das B."/>
            <person name="Mehta O."/>
            <person name="Ghosh T.S."/>
            <person name="Kothidar A."/>
            <person name="Gowtham M.R."/>
            <person name="Mitra R."/>
            <person name="Kshetrapal P."/>
            <person name="Wadhwa N."/>
            <person name="Thiruvengadam R."/>
            <person name="Nair G.B."/>
            <person name="Bhatnagar S."/>
            <person name="Pore S."/>
        </authorList>
    </citation>
    <scope>NUCLEOTIDE SEQUENCE [LARGE SCALE GENOMIC DNA]</scope>
    <source>
        <strain evidence="4 20">Indica2</strain>
    </source>
</reference>
<evidence type="ECO:0000313" key="13">
    <source>
        <dbReference type="Proteomes" id="UP000198437"/>
    </source>
</evidence>
<evidence type="ECO:0000313" key="10">
    <source>
        <dbReference type="EMBL" id="RXF60868.1"/>
    </source>
</evidence>